<proteinExistence type="predicted"/>
<feature type="non-terminal residue" evidence="2">
    <location>
        <position position="70"/>
    </location>
</feature>
<evidence type="ECO:0000256" key="1">
    <source>
        <dbReference type="SAM" id="SignalP"/>
    </source>
</evidence>
<reference evidence="2" key="1">
    <citation type="submission" date="2022-06" db="EMBL/GenBank/DDBJ databases">
        <title>Genome Sequence of Candolleomyces eurysporus.</title>
        <authorList>
            <person name="Buettner E."/>
        </authorList>
    </citation>
    <scope>NUCLEOTIDE SEQUENCE</scope>
    <source>
        <strain evidence="2">VTCC 930004</strain>
    </source>
</reference>
<feature type="chain" id="PRO_5040963493" evidence="1">
    <location>
        <begin position="22"/>
        <end position="70"/>
    </location>
</feature>
<keyword evidence="3" id="KW-1185">Reference proteome</keyword>
<keyword evidence="1" id="KW-0732">Signal</keyword>
<feature type="signal peptide" evidence="1">
    <location>
        <begin position="1"/>
        <end position="21"/>
    </location>
</feature>
<gene>
    <name evidence="2" type="ORF">H1R20_g14447</name>
</gene>
<dbReference type="AlphaFoldDB" id="A0A9W8M8E7"/>
<dbReference type="EMBL" id="JANBPK010001480">
    <property type="protein sequence ID" value="KAJ2922655.1"/>
    <property type="molecule type" value="Genomic_DNA"/>
</dbReference>
<dbReference type="OrthoDB" id="426718at2759"/>
<organism evidence="2 3">
    <name type="scientific">Candolleomyces eurysporus</name>
    <dbReference type="NCBI Taxonomy" id="2828524"/>
    <lineage>
        <taxon>Eukaryota</taxon>
        <taxon>Fungi</taxon>
        <taxon>Dikarya</taxon>
        <taxon>Basidiomycota</taxon>
        <taxon>Agaricomycotina</taxon>
        <taxon>Agaricomycetes</taxon>
        <taxon>Agaricomycetidae</taxon>
        <taxon>Agaricales</taxon>
        <taxon>Agaricineae</taxon>
        <taxon>Psathyrellaceae</taxon>
        <taxon>Candolleomyces</taxon>
    </lineage>
</organism>
<sequence length="70" mass="7664">MAVMFSSLLLLFAQLVTIAFTLPVELGVRQSVLTLTAAEVSAFRPYTEYAAATYCEPENTLAWNCGITFP</sequence>
<evidence type="ECO:0000313" key="3">
    <source>
        <dbReference type="Proteomes" id="UP001140091"/>
    </source>
</evidence>
<comment type="caution">
    <text evidence="2">The sequence shown here is derived from an EMBL/GenBank/DDBJ whole genome shotgun (WGS) entry which is preliminary data.</text>
</comment>
<dbReference type="Proteomes" id="UP001140091">
    <property type="component" value="Unassembled WGS sequence"/>
</dbReference>
<evidence type="ECO:0000313" key="2">
    <source>
        <dbReference type="EMBL" id="KAJ2922655.1"/>
    </source>
</evidence>
<name>A0A9W8M8E7_9AGAR</name>
<accession>A0A9W8M8E7</accession>
<protein>
    <submittedName>
        <fullName evidence="2">Uncharacterized protein</fullName>
    </submittedName>
</protein>